<feature type="transmembrane region" description="Helical" evidence="2">
    <location>
        <begin position="78"/>
        <end position="95"/>
    </location>
</feature>
<feature type="transmembrane region" description="Helical" evidence="2">
    <location>
        <begin position="325"/>
        <end position="344"/>
    </location>
</feature>
<keyword evidence="2" id="KW-0472">Membrane</keyword>
<sequence>MLKTKEKVAYGLGDTASNFIFAIVMSFITYFYTDVFGISAAVVGTMFLVVRIIDAVTDPLMGAFADKTETRWGRYRPYLVWLAVPFALISVLAFTTPDLSPTNKVLYAYVTYILLMLAYTAINIPYSALGGVLTEDPKERVSVQSYRFVFGMIGGFIVTSLTLPLVEFFGNGDEAKGFQYTMAVMSAVGIVLFLLCFAGTKERVSPPKDQQINFHTAMRSLWQNDQWRILCVAAILLLTGMVIRGTLAIYYVKNYLDVSSVMHYLDYGFIKLFVGDSYVGLSEAEALEKMVPMLITVFLTIGMVGNIIGSFIAQHVTKRIDKVKAYVGLQFIAAIICGVSFFVAPEQVETAIFMNFIYCFFLQMATPMLWAKMADTIDYGHLKTGMRVTGLVYSTVVFFIKLGVALGGAIAAWLLAYYGYNADLTTQATETVDGILFTFTVWPAISCLIVAFVMRWYKLNDKKVEEVHQQLQAGTC</sequence>
<dbReference type="InterPro" id="IPR036259">
    <property type="entry name" value="MFS_trans_sf"/>
</dbReference>
<feature type="transmembrane region" description="Helical" evidence="2">
    <location>
        <begin position="350"/>
        <end position="370"/>
    </location>
</feature>
<dbReference type="PANTHER" id="PTHR11328">
    <property type="entry name" value="MAJOR FACILITATOR SUPERFAMILY DOMAIN-CONTAINING PROTEIN"/>
    <property type="match status" value="1"/>
</dbReference>
<dbReference type="GO" id="GO:0008643">
    <property type="term" value="P:carbohydrate transport"/>
    <property type="evidence" value="ECO:0007669"/>
    <property type="project" value="InterPro"/>
</dbReference>
<reference evidence="4" key="1">
    <citation type="journal article" date="2019" name="Int. J. Syst. Evol. Microbiol.">
        <title>The Global Catalogue of Microorganisms (GCM) 10K type strain sequencing project: providing services to taxonomists for standard genome sequencing and annotation.</title>
        <authorList>
            <consortium name="The Broad Institute Genomics Platform"/>
            <consortium name="The Broad Institute Genome Sequencing Center for Infectious Disease"/>
            <person name="Wu L."/>
            <person name="Ma J."/>
        </authorList>
    </citation>
    <scope>NUCLEOTIDE SEQUENCE [LARGE SCALE GENOMIC DNA]</scope>
    <source>
        <strain evidence="4">CGMCC 1.10130</strain>
    </source>
</reference>
<dbReference type="Proteomes" id="UP000619743">
    <property type="component" value="Unassembled WGS sequence"/>
</dbReference>
<dbReference type="GO" id="GO:0006814">
    <property type="term" value="P:sodium ion transport"/>
    <property type="evidence" value="ECO:0007669"/>
    <property type="project" value="InterPro"/>
</dbReference>
<dbReference type="InterPro" id="IPR039672">
    <property type="entry name" value="MFS_2"/>
</dbReference>
<dbReference type="InterPro" id="IPR001927">
    <property type="entry name" value="Na/Gal_symport"/>
</dbReference>
<name>A0A8J2U207_9GAMM</name>
<comment type="caution">
    <text evidence="3">The sequence shown here is derived from an EMBL/GenBank/DDBJ whole genome shotgun (WGS) entry which is preliminary data.</text>
</comment>
<feature type="transmembrane region" description="Helical" evidence="2">
    <location>
        <begin position="107"/>
        <end position="133"/>
    </location>
</feature>
<organism evidence="3 4">
    <name type="scientific">Neiella marina</name>
    <dbReference type="NCBI Taxonomy" id="508461"/>
    <lineage>
        <taxon>Bacteria</taxon>
        <taxon>Pseudomonadati</taxon>
        <taxon>Pseudomonadota</taxon>
        <taxon>Gammaproteobacteria</taxon>
        <taxon>Alteromonadales</taxon>
        <taxon>Echinimonadaceae</taxon>
        <taxon>Neiella</taxon>
    </lineage>
</organism>
<dbReference type="RefSeq" id="WP_087504309.1">
    <property type="nucleotide sequence ID" value="NZ_BMDX01000001.1"/>
</dbReference>
<evidence type="ECO:0000313" key="4">
    <source>
        <dbReference type="Proteomes" id="UP000619743"/>
    </source>
</evidence>
<dbReference type="SUPFAM" id="SSF103473">
    <property type="entry name" value="MFS general substrate transporter"/>
    <property type="match status" value="1"/>
</dbReference>
<dbReference type="PANTHER" id="PTHR11328:SF24">
    <property type="entry name" value="MAJOR FACILITATOR SUPERFAMILY (MFS) PROFILE DOMAIN-CONTAINING PROTEIN"/>
    <property type="match status" value="1"/>
</dbReference>
<dbReference type="EMBL" id="BMDX01000001">
    <property type="protein sequence ID" value="GGA65071.1"/>
    <property type="molecule type" value="Genomic_DNA"/>
</dbReference>
<evidence type="ECO:0000256" key="1">
    <source>
        <dbReference type="ARBA" id="ARBA00009617"/>
    </source>
</evidence>
<dbReference type="GO" id="GO:0015293">
    <property type="term" value="F:symporter activity"/>
    <property type="evidence" value="ECO:0007669"/>
    <property type="project" value="InterPro"/>
</dbReference>
<feature type="transmembrane region" description="Helical" evidence="2">
    <location>
        <begin position="391"/>
        <end position="415"/>
    </location>
</feature>
<keyword evidence="2" id="KW-0812">Transmembrane</keyword>
<feature type="transmembrane region" description="Helical" evidence="2">
    <location>
        <begin position="12"/>
        <end position="32"/>
    </location>
</feature>
<feature type="transmembrane region" description="Helical" evidence="2">
    <location>
        <begin position="290"/>
        <end position="313"/>
    </location>
</feature>
<dbReference type="Gene3D" id="1.20.1250.20">
    <property type="entry name" value="MFS general substrate transporter like domains"/>
    <property type="match status" value="2"/>
</dbReference>
<proteinExistence type="inferred from homology"/>
<feature type="transmembrane region" description="Helical" evidence="2">
    <location>
        <begin position="229"/>
        <end position="252"/>
    </location>
</feature>
<feature type="transmembrane region" description="Helical" evidence="2">
    <location>
        <begin position="178"/>
        <end position="198"/>
    </location>
</feature>
<comment type="similarity">
    <text evidence="1">Belongs to the sodium:galactoside symporter (TC 2.A.2) family.</text>
</comment>
<dbReference type="OrthoDB" id="181905at2"/>
<dbReference type="CDD" id="cd17332">
    <property type="entry name" value="MFS_MelB_like"/>
    <property type="match status" value="1"/>
</dbReference>
<dbReference type="AlphaFoldDB" id="A0A8J2U207"/>
<protein>
    <submittedName>
        <fullName evidence="3">MFS transporter</fullName>
    </submittedName>
</protein>
<feature type="transmembrane region" description="Helical" evidence="2">
    <location>
        <begin position="38"/>
        <end position="57"/>
    </location>
</feature>
<feature type="transmembrane region" description="Helical" evidence="2">
    <location>
        <begin position="435"/>
        <end position="454"/>
    </location>
</feature>
<evidence type="ECO:0000256" key="2">
    <source>
        <dbReference type="SAM" id="Phobius"/>
    </source>
</evidence>
<keyword evidence="2" id="KW-1133">Transmembrane helix</keyword>
<dbReference type="GO" id="GO:0005886">
    <property type="term" value="C:plasma membrane"/>
    <property type="evidence" value="ECO:0007669"/>
    <property type="project" value="TreeGrafter"/>
</dbReference>
<dbReference type="NCBIfam" id="TIGR00792">
    <property type="entry name" value="gph"/>
    <property type="match status" value="1"/>
</dbReference>
<evidence type="ECO:0000313" key="3">
    <source>
        <dbReference type="EMBL" id="GGA65071.1"/>
    </source>
</evidence>
<accession>A0A8J2U207</accession>
<gene>
    <name evidence="3" type="ORF">GCM10011369_03110</name>
</gene>
<dbReference type="Pfam" id="PF13347">
    <property type="entry name" value="MFS_2"/>
    <property type="match status" value="2"/>
</dbReference>
<keyword evidence="4" id="KW-1185">Reference proteome</keyword>
<feature type="transmembrane region" description="Helical" evidence="2">
    <location>
        <begin position="145"/>
        <end position="166"/>
    </location>
</feature>